<dbReference type="EMBL" id="CASHSV030000024">
    <property type="protein sequence ID" value="CAJ2639105.1"/>
    <property type="molecule type" value="Genomic_DNA"/>
</dbReference>
<protein>
    <submittedName>
        <fullName evidence="1">Uncharacterized protein</fullName>
    </submittedName>
</protein>
<reference evidence="1" key="1">
    <citation type="submission" date="2023-10" db="EMBL/GenBank/DDBJ databases">
        <authorList>
            <person name="Rodriguez Cubillos JULIANA M."/>
            <person name="De Vega J."/>
        </authorList>
    </citation>
    <scope>NUCLEOTIDE SEQUENCE</scope>
</reference>
<sequence>MDSSIRSSVIIIGAGISGISAAKVLAENGIEDIVILEASDRIGGRIRKECFGGVSVELGAGWIAGVGGRESNPVWELAVQHNLRTRFSDYSNARFNIYDQSGKLIPSGIAADSYKKAVDSAIQKLRNEEEDEASNDDANNNNNINDGNKVTKPPSTPKTPVELAIDFILHDFEMAEVEPISTYVDFGEREFLVADERGYDYLLYKMAEDFLFTSEGRILDDRLKLNKRWKLEAIEKCDVMVYTKIFLKFPYRFWPSGSEKEFFIYAHERRGYYTFWQHMDNAYPGSNILVVTLTNGESKRVEAQSDDDTLREAMTVLRDMFGPNIPDAIDILVPCWWNNRFQRGSYSNYPIISNQKVFHNIKAPVGRIFFTGEHTSERFNGYVHGGYLAGIDTGKALVEEIRKENERESENQTLLLEPLLALTESLTMSKPETVSNIHKCDIPTQLYLSGKLGIPEAIL</sequence>
<accession>A0ACB0J470</accession>
<organism evidence="1 2">
    <name type="scientific">Trifolium pratense</name>
    <name type="common">Red clover</name>
    <dbReference type="NCBI Taxonomy" id="57577"/>
    <lineage>
        <taxon>Eukaryota</taxon>
        <taxon>Viridiplantae</taxon>
        <taxon>Streptophyta</taxon>
        <taxon>Embryophyta</taxon>
        <taxon>Tracheophyta</taxon>
        <taxon>Spermatophyta</taxon>
        <taxon>Magnoliopsida</taxon>
        <taxon>eudicotyledons</taxon>
        <taxon>Gunneridae</taxon>
        <taxon>Pentapetalae</taxon>
        <taxon>rosids</taxon>
        <taxon>fabids</taxon>
        <taxon>Fabales</taxon>
        <taxon>Fabaceae</taxon>
        <taxon>Papilionoideae</taxon>
        <taxon>50 kb inversion clade</taxon>
        <taxon>NPAAA clade</taxon>
        <taxon>Hologalegina</taxon>
        <taxon>IRL clade</taxon>
        <taxon>Trifolieae</taxon>
        <taxon>Trifolium</taxon>
    </lineage>
</organism>
<evidence type="ECO:0000313" key="1">
    <source>
        <dbReference type="EMBL" id="CAJ2639105.1"/>
    </source>
</evidence>
<keyword evidence="2" id="KW-1185">Reference proteome</keyword>
<gene>
    <name evidence="1" type="ORF">MILVUS5_LOCUS9183</name>
</gene>
<name>A0ACB0J470_TRIPR</name>
<comment type="caution">
    <text evidence="1">The sequence shown here is derived from an EMBL/GenBank/DDBJ whole genome shotgun (WGS) entry which is preliminary data.</text>
</comment>
<proteinExistence type="predicted"/>
<dbReference type="Proteomes" id="UP001177021">
    <property type="component" value="Unassembled WGS sequence"/>
</dbReference>
<evidence type="ECO:0000313" key="2">
    <source>
        <dbReference type="Proteomes" id="UP001177021"/>
    </source>
</evidence>